<organism evidence="5 6">
    <name type="scientific">Campylobacter rectus</name>
    <name type="common">Wolinella recta</name>
    <dbReference type="NCBI Taxonomy" id="203"/>
    <lineage>
        <taxon>Bacteria</taxon>
        <taxon>Pseudomonadati</taxon>
        <taxon>Campylobacterota</taxon>
        <taxon>Epsilonproteobacteria</taxon>
        <taxon>Campylobacterales</taxon>
        <taxon>Campylobacteraceae</taxon>
        <taxon>Campylobacter</taxon>
    </lineage>
</organism>
<dbReference type="Pfam" id="PF13545">
    <property type="entry name" value="HTH_Crp_2"/>
    <property type="match status" value="1"/>
</dbReference>
<dbReference type="SUPFAM" id="SSF46785">
    <property type="entry name" value="Winged helix' DNA-binding domain"/>
    <property type="match status" value="1"/>
</dbReference>
<protein>
    <submittedName>
        <fullName evidence="5">Transcriptional regulator, Crp family</fullName>
    </submittedName>
</protein>
<dbReference type="SMART" id="SM00419">
    <property type="entry name" value="HTH_CRP"/>
    <property type="match status" value="1"/>
</dbReference>
<evidence type="ECO:0000313" key="6">
    <source>
        <dbReference type="Proteomes" id="UP000502377"/>
    </source>
</evidence>
<reference evidence="5 6" key="1">
    <citation type="submission" date="2016-07" db="EMBL/GenBank/DDBJ databases">
        <title>Comparative genomics of the Campylobacter concisus group.</title>
        <authorList>
            <person name="Miller W.G."/>
            <person name="Yee E."/>
            <person name="Chapman M.H."/>
            <person name="Huynh S."/>
            <person name="Bono J.L."/>
            <person name="On S.L.W."/>
            <person name="StLeger J."/>
            <person name="Foster G."/>
            <person name="Parker C.T."/>
        </authorList>
    </citation>
    <scope>NUCLEOTIDE SEQUENCE [LARGE SCALE GENOMIC DNA]</scope>
    <source>
        <strain evidence="5 6">ATCC 33238</strain>
    </source>
</reference>
<dbReference type="PRINTS" id="PR00034">
    <property type="entry name" value="HTHCRP"/>
</dbReference>
<dbReference type="InterPro" id="IPR012318">
    <property type="entry name" value="HTH_CRP"/>
</dbReference>
<dbReference type="KEGG" id="crx:CRECT_0406"/>
<dbReference type="PROSITE" id="PS51063">
    <property type="entry name" value="HTH_CRP_2"/>
    <property type="match status" value="1"/>
</dbReference>
<keyword evidence="3" id="KW-0804">Transcription</keyword>
<name>A0A6G5QKB5_CAMRE</name>
<keyword evidence="1" id="KW-0805">Transcription regulation</keyword>
<dbReference type="Gene3D" id="2.60.120.10">
    <property type="entry name" value="Jelly Rolls"/>
    <property type="match status" value="1"/>
</dbReference>
<accession>A0A6G5QKB5</accession>
<evidence type="ECO:0000259" key="4">
    <source>
        <dbReference type="PROSITE" id="PS51063"/>
    </source>
</evidence>
<dbReference type="InterPro" id="IPR036388">
    <property type="entry name" value="WH-like_DNA-bd_sf"/>
</dbReference>
<evidence type="ECO:0000256" key="2">
    <source>
        <dbReference type="ARBA" id="ARBA00023125"/>
    </source>
</evidence>
<dbReference type="GO" id="GO:0003677">
    <property type="term" value="F:DNA binding"/>
    <property type="evidence" value="ECO:0007669"/>
    <property type="project" value="UniProtKB-KW"/>
</dbReference>
<gene>
    <name evidence="5" type="ORF">CRECT_0406</name>
</gene>
<dbReference type="Proteomes" id="UP000502377">
    <property type="component" value="Chromosome"/>
</dbReference>
<evidence type="ECO:0000256" key="3">
    <source>
        <dbReference type="ARBA" id="ARBA00023163"/>
    </source>
</evidence>
<proteinExistence type="predicted"/>
<dbReference type="CDD" id="cd00092">
    <property type="entry name" value="HTH_CRP"/>
    <property type="match status" value="1"/>
</dbReference>
<dbReference type="Gene3D" id="1.10.10.10">
    <property type="entry name" value="Winged helix-like DNA-binding domain superfamily/Winged helix DNA-binding domain"/>
    <property type="match status" value="1"/>
</dbReference>
<dbReference type="InterPro" id="IPR018490">
    <property type="entry name" value="cNMP-bd_dom_sf"/>
</dbReference>
<dbReference type="InterPro" id="IPR036390">
    <property type="entry name" value="WH_DNA-bd_sf"/>
</dbReference>
<evidence type="ECO:0000256" key="1">
    <source>
        <dbReference type="ARBA" id="ARBA00023015"/>
    </source>
</evidence>
<sequence length="211" mass="23739">MLQNELENVLIERFLSKFSLSGEDERAVLEGAVLKSFKKDETIYTKDGCQGYAILACGRMRGFVSTSNFKEITVFSLSRGDSCMLCAFCSFGALQVEINLQIEEDTQMILIPKKLFKRLRESYPQVANHALELVAGRFSAAINVMEQALFMPLAQRIINFLEQNGACRGLKITHEQIANHLGSAREAVSRVLKEMQKQGRIEQKRGVVTLK</sequence>
<dbReference type="SUPFAM" id="SSF51206">
    <property type="entry name" value="cAMP-binding domain-like"/>
    <property type="match status" value="1"/>
</dbReference>
<evidence type="ECO:0000313" key="5">
    <source>
        <dbReference type="EMBL" id="QCD46101.1"/>
    </source>
</evidence>
<dbReference type="RefSeq" id="WP_004320518.1">
    <property type="nucleotide sequence ID" value="NZ_CP012543.1"/>
</dbReference>
<dbReference type="AlphaFoldDB" id="A0A6G5QKB5"/>
<feature type="domain" description="HTH crp-type" evidence="4">
    <location>
        <begin position="151"/>
        <end position="211"/>
    </location>
</feature>
<dbReference type="InterPro" id="IPR014710">
    <property type="entry name" value="RmlC-like_jellyroll"/>
</dbReference>
<dbReference type="GO" id="GO:0006355">
    <property type="term" value="P:regulation of DNA-templated transcription"/>
    <property type="evidence" value="ECO:0007669"/>
    <property type="project" value="InterPro"/>
</dbReference>
<keyword evidence="2" id="KW-0238">DNA-binding</keyword>
<dbReference type="EMBL" id="CP012543">
    <property type="protein sequence ID" value="QCD46101.1"/>
    <property type="molecule type" value="Genomic_DNA"/>
</dbReference>